<dbReference type="EMBL" id="CM026429">
    <property type="protein sequence ID" value="KAG0563117.1"/>
    <property type="molecule type" value="Genomic_DNA"/>
</dbReference>
<name>A0A8T0GX39_CERPU</name>
<evidence type="ECO:0000256" key="1">
    <source>
        <dbReference type="SAM" id="MobiDB-lite"/>
    </source>
</evidence>
<reference evidence="2" key="1">
    <citation type="submission" date="2020-06" db="EMBL/GenBank/DDBJ databases">
        <title>WGS assembly of Ceratodon purpureus strain R40.</title>
        <authorList>
            <person name="Carey S.B."/>
            <person name="Jenkins J."/>
            <person name="Shu S."/>
            <person name="Lovell J.T."/>
            <person name="Sreedasyam A."/>
            <person name="Maumus F."/>
            <person name="Tiley G.P."/>
            <person name="Fernandez-Pozo N."/>
            <person name="Barry K."/>
            <person name="Chen C."/>
            <person name="Wang M."/>
            <person name="Lipzen A."/>
            <person name="Daum C."/>
            <person name="Saski C.A."/>
            <person name="Payton A.C."/>
            <person name="Mcbreen J.C."/>
            <person name="Conrad R.E."/>
            <person name="Kollar L.M."/>
            <person name="Olsson S."/>
            <person name="Huttunen S."/>
            <person name="Landis J.B."/>
            <person name="Wickett N.J."/>
            <person name="Johnson M.G."/>
            <person name="Rensing S.A."/>
            <person name="Grimwood J."/>
            <person name="Schmutz J."/>
            <person name="Mcdaniel S.F."/>
        </authorList>
    </citation>
    <scope>NUCLEOTIDE SEQUENCE</scope>
    <source>
        <strain evidence="2">R40</strain>
    </source>
</reference>
<evidence type="ECO:0000313" key="2">
    <source>
        <dbReference type="EMBL" id="KAG0563117.1"/>
    </source>
</evidence>
<feature type="compositionally biased region" description="Basic and acidic residues" evidence="1">
    <location>
        <begin position="115"/>
        <end position="134"/>
    </location>
</feature>
<organism evidence="2 3">
    <name type="scientific">Ceratodon purpureus</name>
    <name type="common">Fire moss</name>
    <name type="synonym">Dicranum purpureum</name>
    <dbReference type="NCBI Taxonomy" id="3225"/>
    <lineage>
        <taxon>Eukaryota</taxon>
        <taxon>Viridiplantae</taxon>
        <taxon>Streptophyta</taxon>
        <taxon>Embryophyta</taxon>
        <taxon>Bryophyta</taxon>
        <taxon>Bryophytina</taxon>
        <taxon>Bryopsida</taxon>
        <taxon>Dicranidae</taxon>
        <taxon>Pseudoditrichales</taxon>
        <taxon>Ditrichaceae</taxon>
        <taxon>Ceratodon</taxon>
    </lineage>
</organism>
<feature type="region of interest" description="Disordered" evidence="1">
    <location>
        <begin position="86"/>
        <end position="141"/>
    </location>
</feature>
<feature type="region of interest" description="Disordered" evidence="1">
    <location>
        <begin position="45"/>
        <end position="72"/>
    </location>
</feature>
<comment type="caution">
    <text evidence="2">The sequence shown here is derived from an EMBL/GenBank/DDBJ whole genome shotgun (WGS) entry which is preliminary data.</text>
</comment>
<keyword evidence="3" id="KW-1185">Reference proteome</keyword>
<protein>
    <submittedName>
        <fullName evidence="2">Uncharacterized protein</fullName>
    </submittedName>
</protein>
<proteinExistence type="predicted"/>
<evidence type="ECO:0000313" key="3">
    <source>
        <dbReference type="Proteomes" id="UP000822688"/>
    </source>
</evidence>
<feature type="compositionally biased region" description="Basic residues" evidence="1">
    <location>
        <begin position="45"/>
        <end position="64"/>
    </location>
</feature>
<gene>
    <name evidence="2" type="ORF">KC19_8G005800</name>
</gene>
<dbReference type="Proteomes" id="UP000822688">
    <property type="component" value="Chromosome 8"/>
</dbReference>
<dbReference type="AlphaFoldDB" id="A0A8T0GX39"/>
<sequence>MSLESSSAVQPHSTTISTNSCHILRRVVDTTKTALLVANLQPEKMKRKLSTRNQARKLRRRKRAGVRETSQTTTTLFTTASKRNVAHRAGGARGRGGLASLKSRAATNASNKLEGAGERRGKKQREGGGRERVGEGACSVG</sequence>
<accession>A0A8T0GX39</accession>